<comment type="cofactor">
    <cofactor evidence="2">
        <name>Mg(2+)</name>
        <dbReference type="ChEBI" id="CHEBI:18420"/>
    </cofactor>
</comment>
<keyword evidence="6" id="KW-0479">Metal-binding</keyword>
<dbReference type="GO" id="GO:0046872">
    <property type="term" value="F:metal ion binding"/>
    <property type="evidence" value="ECO:0007669"/>
    <property type="project" value="UniProtKB-KW"/>
</dbReference>
<dbReference type="Pfam" id="PF00481">
    <property type="entry name" value="PP2C"/>
    <property type="match status" value="1"/>
</dbReference>
<evidence type="ECO:0000259" key="14">
    <source>
        <dbReference type="PROSITE" id="PS51746"/>
    </source>
</evidence>
<evidence type="ECO:0000256" key="5">
    <source>
        <dbReference type="ARBA" id="ARBA00022682"/>
    </source>
</evidence>
<dbReference type="SUPFAM" id="SSF81606">
    <property type="entry name" value="PP2C-like"/>
    <property type="match status" value="1"/>
</dbReference>
<evidence type="ECO:0000256" key="12">
    <source>
        <dbReference type="ARBA" id="ARBA00048336"/>
    </source>
</evidence>
<dbReference type="EMBL" id="LSRQ01001144">
    <property type="protein sequence ID" value="OAY79050.1"/>
    <property type="molecule type" value="Genomic_DNA"/>
</dbReference>
<name>A0A199VQS5_ANACO</name>
<reference evidence="15 16" key="1">
    <citation type="journal article" date="2016" name="DNA Res.">
        <title>The draft genome of MD-2 pineapple using hybrid error correction of long reads.</title>
        <authorList>
            <person name="Redwan R.M."/>
            <person name="Saidin A."/>
            <person name="Kumar S.V."/>
        </authorList>
    </citation>
    <scope>NUCLEOTIDE SEQUENCE [LARGE SCALE GENOMIC DNA]</scope>
    <source>
        <strain evidence="16">cv. MD2</strain>
        <tissue evidence="15">Leaf</tissue>
    </source>
</reference>
<dbReference type="InterPro" id="IPR036457">
    <property type="entry name" value="PPM-type-like_dom_sf"/>
</dbReference>
<keyword evidence="7 13" id="KW-0378">Hydrolase</keyword>
<dbReference type="SMART" id="SM00331">
    <property type="entry name" value="PP2C_SIG"/>
    <property type="match status" value="1"/>
</dbReference>
<dbReference type="GO" id="GO:0004722">
    <property type="term" value="F:protein serine/threonine phosphatase activity"/>
    <property type="evidence" value="ECO:0007669"/>
    <property type="project" value="UniProtKB-EC"/>
</dbReference>
<keyword evidence="9 13" id="KW-0904">Protein phosphatase</keyword>
<dbReference type="CDD" id="cd00143">
    <property type="entry name" value="PP2Cc"/>
    <property type="match status" value="1"/>
</dbReference>
<gene>
    <name evidence="15" type="ORF">ACMD2_04520</name>
</gene>
<evidence type="ECO:0000256" key="6">
    <source>
        <dbReference type="ARBA" id="ARBA00022723"/>
    </source>
</evidence>
<comment type="caution">
    <text evidence="15">The sequence shown here is derived from an EMBL/GenBank/DDBJ whole genome shotgun (WGS) entry which is preliminary data.</text>
</comment>
<evidence type="ECO:0000256" key="9">
    <source>
        <dbReference type="ARBA" id="ARBA00022912"/>
    </source>
</evidence>
<evidence type="ECO:0000256" key="1">
    <source>
        <dbReference type="ARBA" id="ARBA00001936"/>
    </source>
</evidence>
<evidence type="ECO:0000313" key="15">
    <source>
        <dbReference type="EMBL" id="OAY79050.1"/>
    </source>
</evidence>
<evidence type="ECO:0000256" key="13">
    <source>
        <dbReference type="RuleBase" id="RU003465"/>
    </source>
</evidence>
<dbReference type="GO" id="GO:0009738">
    <property type="term" value="P:abscisic acid-activated signaling pathway"/>
    <property type="evidence" value="ECO:0007669"/>
    <property type="project" value="UniProtKB-KW"/>
</dbReference>
<dbReference type="AlphaFoldDB" id="A0A199VQS5"/>
<proteinExistence type="inferred from homology"/>
<evidence type="ECO:0000256" key="10">
    <source>
        <dbReference type="ARBA" id="ARBA00023211"/>
    </source>
</evidence>
<comment type="catalytic activity">
    <reaction evidence="11">
        <text>O-phospho-L-seryl-[protein] + H2O = L-seryl-[protein] + phosphate</text>
        <dbReference type="Rhea" id="RHEA:20629"/>
        <dbReference type="Rhea" id="RHEA-COMP:9863"/>
        <dbReference type="Rhea" id="RHEA-COMP:11604"/>
        <dbReference type="ChEBI" id="CHEBI:15377"/>
        <dbReference type="ChEBI" id="CHEBI:29999"/>
        <dbReference type="ChEBI" id="CHEBI:43474"/>
        <dbReference type="ChEBI" id="CHEBI:83421"/>
        <dbReference type="EC" id="3.1.3.16"/>
    </reaction>
</comment>
<evidence type="ECO:0000256" key="7">
    <source>
        <dbReference type="ARBA" id="ARBA00022801"/>
    </source>
</evidence>
<dbReference type="InterPro" id="IPR001932">
    <property type="entry name" value="PPM-type_phosphatase-like_dom"/>
</dbReference>
<dbReference type="Gene3D" id="3.60.40.10">
    <property type="entry name" value="PPM-type phosphatase domain"/>
    <property type="match status" value="1"/>
</dbReference>
<evidence type="ECO:0000313" key="16">
    <source>
        <dbReference type="Proteomes" id="UP000092600"/>
    </source>
</evidence>
<keyword evidence="8" id="KW-0460">Magnesium</keyword>
<dbReference type="Proteomes" id="UP000092600">
    <property type="component" value="Unassembled WGS sequence"/>
</dbReference>
<organism evidence="15 16">
    <name type="scientific">Ananas comosus</name>
    <name type="common">Pineapple</name>
    <name type="synonym">Ananas ananas</name>
    <dbReference type="NCBI Taxonomy" id="4615"/>
    <lineage>
        <taxon>Eukaryota</taxon>
        <taxon>Viridiplantae</taxon>
        <taxon>Streptophyta</taxon>
        <taxon>Embryophyta</taxon>
        <taxon>Tracheophyta</taxon>
        <taxon>Spermatophyta</taxon>
        <taxon>Magnoliopsida</taxon>
        <taxon>Liliopsida</taxon>
        <taxon>Poales</taxon>
        <taxon>Bromeliaceae</taxon>
        <taxon>Bromelioideae</taxon>
        <taxon>Ananas</taxon>
    </lineage>
</organism>
<dbReference type="InterPro" id="IPR015655">
    <property type="entry name" value="PP2C"/>
</dbReference>
<dbReference type="STRING" id="4615.A0A199VQS5"/>
<dbReference type="PROSITE" id="PS51746">
    <property type="entry name" value="PPM_2"/>
    <property type="match status" value="1"/>
</dbReference>
<keyword evidence="5" id="KW-0938">Abscisic acid signaling pathway</keyword>
<feature type="domain" description="PPM-type phosphatase" evidence="14">
    <location>
        <begin position="106"/>
        <end position="414"/>
    </location>
</feature>
<dbReference type="EC" id="3.1.3.16" evidence="4"/>
<protein>
    <recommendedName>
        <fullName evidence="4">protein-serine/threonine phosphatase</fullName>
        <ecNumber evidence="4">3.1.3.16</ecNumber>
    </recommendedName>
</protein>
<evidence type="ECO:0000256" key="4">
    <source>
        <dbReference type="ARBA" id="ARBA00013081"/>
    </source>
</evidence>
<evidence type="ECO:0000256" key="3">
    <source>
        <dbReference type="ARBA" id="ARBA00006702"/>
    </source>
</evidence>
<comment type="cofactor">
    <cofactor evidence="1">
        <name>Mn(2+)</name>
        <dbReference type="ChEBI" id="CHEBI:29035"/>
    </cofactor>
</comment>
<comment type="similarity">
    <text evidence="3 13">Belongs to the PP2C family.</text>
</comment>
<evidence type="ECO:0000256" key="8">
    <source>
        <dbReference type="ARBA" id="ARBA00022842"/>
    </source>
</evidence>
<keyword evidence="10" id="KW-0464">Manganese</keyword>
<accession>A0A199VQS5</accession>
<dbReference type="SMART" id="SM00332">
    <property type="entry name" value="PP2Cc"/>
    <property type="match status" value="1"/>
</dbReference>
<evidence type="ECO:0000256" key="2">
    <source>
        <dbReference type="ARBA" id="ARBA00001946"/>
    </source>
</evidence>
<dbReference type="PROSITE" id="PS01032">
    <property type="entry name" value="PPM_1"/>
    <property type="match status" value="1"/>
</dbReference>
<dbReference type="InterPro" id="IPR000222">
    <property type="entry name" value="PP2C_BS"/>
</dbReference>
<dbReference type="FunFam" id="3.60.40.10:FF:000025">
    <property type="entry name" value="Protein phosphatase 2C 16"/>
    <property type="match status" value="1"/>
</dbReference>
<comment type="catalytic activity">
    <reaction evidence="12">
        <text>O-phospho-L-threonyl-[protein] + H2O = L-threonyl-[protein] + phosphate</text>
        <dbReference type="Rhea" id="RHEA:47004"/>
        <dbReference type="Rhea" id="RHEA-COMP:11060"/>
        <dbReference type="Rhea" id="RHEA-COMP:11605"/>
        <dbReference type="ChEBI" id="CHEBI:15377"/>
        <dbReference type="ChEBI" id="CHEBI:30013"/>
        <dbReference type="ChEBI" id="CHEBI:43474"/>
        <dbReference type="ChEBI" id="CHEBI:61977"/>
        <dbReference type="EC" id="3.1.3.16"/>
    </reaction>
</comment>
<evidence type="ECO:0000256" key="11">
    <source>
        <dbReference type="ARBA" id="ARBA00047761"/>
    </source>
</evidence>
<dbReference type="PANTHER" id="PTHR47992">
    <property type="entry name" value="PROTEIN PHOSPHATASE"/>
    <property type="match status" value="1"/>
</dbReference>
<sequence>MEEMSPVIALPSIMVRKSLVCDDPRKITCIKSDAMAVVAATPLCTHVPCDMPAMCPTNCLKSASHSLSMYESNMILPSVVEPVIRESRVVERGGYRSVFFMDCVARWGCSSICGEAKEMEDSYAAMPQFYDIPLWMLTSQPCVDGVDASSYRLPAHFFGVYDGHGGAKVANYCRDRIHAALVKELNNVNKGLGGTSEVDIKKQWERAFIDCFQRVDDEVGGKSIHEGLSEPLAPDTMGSTAVVAVVCSSHIIVANCGDSRVVLCRGKQVVPLSSDHKPNREDEQARIEAEGGTVINWQGFRVSGILAMSRSIGDGYFKPYVIPVPEVTITPRAKEDECLILASDGLWDVMSNEEASELARKRILLWHKKNGTTPSSDQNGEFTDPAAQAAADFLAKVALQKGSKDNVTVIVVDLKSKRKSMSKT</sequence>